<dbReference type="PRINTS" id="PR00465">
    <property type="entry name" value="EP450IV"/>
</dbReference>
<dbReference type="PANTHER" id="PTHR24286">
    <property type="entry name" value="CYTOCHROME P450 26"/>
    <property type="match status" value="1"/>
</dbReference>
<evidence type="ECO:0000256" key="2">
    <source>
        <dbReference type="ARBA" id="ARBA00022617"/>
    </source>
</evidence>
<reference evidence="8" key="1">
    <citation type="journal article" date="2018" name="Sci. Adv.">
        <title>The ancestral retinoic acid receptor was a low-affinity sensor triggering neuronal differentiation.</title>
        <authorList>
            <person name="Handberg-Thorsager M."/>
            <person name="Gutierrez-Mazariegos J."/>
            <person name="Arold S.T."/>
            <person name="Kumar Nadendla E."/>
            <person name="Bertucci P.Y."/>
            <person name="Germain P."/>
            <person name="Tomancak P."/>
            <person name="Pierzchalski K."/>
            <person name="Jones J.W."/>
            <person name="Albalat R."/>
            <person name="Kane M.A."/>
            <person name="Bourguet W."/>
            <person name="Laudet V."/>
            <person name="Arendt D."/>
            <person name="Schubert M."/>
        </authorList>
    </citation>
    <scope>NUCLEOTIDE SEQUENCE</scope>
</reference>
<proteinExistence type="evidence at transcript level"/>
<keyword evidence="2 7" id="KW-0349">Heme</keyword>
<dbReference type="GO" id="GO:0016705">
    <property type="term" value="F:oxidoreductase activity, acting on paired donors, with incorporation or reduction of molecular oxygen"/>
    <property type="evidence" value="ECO:0007669"/>
    <property type="project" value="InterPro"/>
</dbReference>
<evidence type="ECO:0000256" key="7">
    <source>
        <dbReference type="PIRSR" id="PIRSR602403-1"/>
    </source>
</evidence>
<keyword evidence="6" id="KW-0503">Monooxygenase</keyword>
<comment type="similarity">
    <text evidence="1">Belongs to the cytochrome P450 family.</text>
</comment>
<evidence type="ECO:0000256" key="4">
    <source>
        <dbReference type="ARBA" id="ARBA00023002"/>
    </source>
</evidence>
<evidence type="ECO:0000256" key="6">
    <source>
        <dbReference type="ARBA" id="ARBA00023033"/>
    </source>
</evidence>
<feature type="binding site" description="axial binding residue" evidence="7">
    <location>
        <position position="431"/>
    </location>
    <ligand>
        <name>heme</name>
        <dbReference type="ChEBI" id="CHEBI:30413"/>
    </ligand>
    <ligandPart>
        <name>Fe</name>
        <dbReference type="ChEBI" id="CHEBI:18248"/>
    </ligandPart>
</feature>
<protein>
    <submittedName>
        <fullName evidence="8">Cytochrome P450 26</fullName>
    </submittedName>
</protein>
<dbReference type="Gene3D" id="1.10.630.10">
    <property type="entry name" value="Cytochrome P450"/>
    <property type="match status" value="1"/>
</dbReference>
<comment type="cofactor">
    <cofactor evidence="7">
        <name>heme</name>
        <dbReference type="ChEBI" id="CHEBI:30413"/>
    </cofactor>
</comment>
<keyword evidence="4" id="KW-0560">Oxidoreductase</keyword>
<dbReference type="GO" id="GO:0016125">
    <property type="term" value="P:sterol metabolic process"/>
    <property type="evidence" value="ECO:0007669"/>
    <property type="project" value="TreeGrafter"/>
</dbReference>
<dbReference type="GO" id="GO:0005506">
    <property type="term" value="F:iron ion binding"/>
    <property type="evidence" value="ECO:0007669"/>
    <property type="project" value="InterPro"/>
</dbReference>
<dbReference type="EMBL" id="KY679127">
    <property type="protein sequence ID" value="AVR59240.1"/>
    <property type="molecule type" value="mRNA"/>
</dbReference>
<evidence type="ECO:0000313" key="8">
    <source>
        <dbReference type="EMBL" id="AVR59240.1"/>
    </source>
</evidence>
<name>A0A2R4A6S1_PLADU</name>
<evidence type="ECO:0000256" key="3">
    <source>
        <dbReference type="ARBA" id="ARBA00022723"/>
    </source>
</evidence>
<dbReference type="InterPro" id="IPR002403">
    <property type="entry name" value="Cyt_P450_E_grp-IV"/>
</dbReference>
<dbReference type="GO" id="GO:0004497">
    <property type="term" value="F:monooxygenase activity"/>
    <property type="evidence" value="ECO:0007669"/>
    <property type="project" value="UniProtKB-KW"/>
</dbReference>
<dbReference type="Pfam" id="PF00067">
    <property type="entry name" value="p450"/>
    <property type="match status" value="1"/>
</dbReference>
<keyword evidence="3 7" id="KW-0479">Metal-binding</keyword>
<dbReference type="PRINTS" id="PR00385">
    <property type="entry name" value="P450"/>
</dbReference>
<dbReference type="InterPro" id="IPR001128">
    <property type="entry name" value="Cyt_P450"/>
</dbReference>
<organism evidence="8">
    <name type="scientific">Platynereis dumerilii</name>
    <name type="common">Dumeril's clam worm</name>
    <dbReference type="NCBI Taxonomy" id="6359"/>
    <lineage>
        <taxon>Eukaryota</taxon>
        <taxon>Metazoa</taxon>
        <taxon>Spiralia</taxon>
        <taxon>Lophotrochozoa</taxon>
        <taxon>Annelida</taxon>
        <taxon>Polychaeta</taxon>
        <taxon>Errantia</taxon>
        <taxon>Phyllodocida</taxon>
        <taxon>Nereididae</taxon>
        <taxon>Platynereis</taxon>
    </lineage>
</organism>
<dbReference type="PANTHER" id="PTHR24286:SF384">
    <property type="entry name" value="P450, PUTATIVE (EUROFUNG)-RELATED"/>
    <property type="match status" value="1"/>
</dbReference>
<sequence>MDCFTSGLVNYVAIPAALLYLAKYLWKVYFDSSKDASVNLPLPPGTYGWPIIGNTINFIIRSKKGNYYKEMYDTYGPVYKTHLFGKPMVRVCGEKMVANLLNNDYDNFQKSWMKTVQDLLGPFALTNSPVQFHKDKRRIFMHAFAPNALEEHCSQIKRIVKRDMSDWTKVHQINTHTAIDKMAYHAVCEVLLGVPQNIIDLPQFQSDFKDYVAAFFGLPINLPNTVFGKGLRARESMRKMLRPHIREIISNSVNKDSTSSGLRFILSAHEDQKHEVTETEIFDSVMEILFTAHITVVSSLTSLVMFLGQNPKILEKVRQEIDDLGIKDLSSDFNYKKLQELTYLSDVIKETLRLAPPAGAVVRQTHKTIQVGNYQIPKGWLIACGIGDVHDNDDRWSETDRAKFNPDRWRNLEKTTARYGYIPYGLGPRLCAGRAYVDVFQRILAVGITKDYDYELVNPNPNIKRFPVYHPEDLLPTRYYKRD</sequence>
<keyword evidence="5 7" id="KW-0408">Iron</keyword>
<dbReference type="InterPro" id="IPR036396">
    <property type="entry name" value="Cyt_P450_sf"/>
</dbReference>
<dbReference type="GO" id="GO:0020037">
    <property type="term" value="F:heme binding"/>
    <property type="evidence" value="ECO:0007669"/>
    <property type="project" value="InterPro"/>
</dbReference>
<evidence type="ECO:0000256" key="5">
    <source>
        <dbReference type="ARBA" id="ARBA00023004"/>
    </source>
</evidence>
<accession>A0A2R4A6S1</accession>
<dbReference type="GO" id="GO:0034653">
    <property type="term" value="P:retinoic acid catabolic process"/>
    <property type="evidence" value="ECO:0007669"/>
    <property type="project" value="UniProtKB-ARBA"/>
</dbReference>
<dbReference type="AlphaFoldDB" id="A0A2R4A6S1"/>
<dbReference type="SUPFAM" id="SSF48264">
    <property type="entry name" value="Cytochrome P450"/>
    <property type="match status" value="1"/>
</dbReference>
<evidence type="ECO:0000256" key="1">
    <source>
        <dbReference type="ARBA" id="ARBA00010617"/>
    </source>
</evidence>